<sequence length="100" mass="11101">MFREDSDSIIGTDFSTFAAVGALLLIQLRDRDRDCLAVAEGWLEEDMSIRLLYITIKKLKRCFVLQGYSQAGGYQGFPGATLATGNGYYHIILSPSLCRS</sequence>
<evidence type="ECO:0000313" key="1">
    <source>
        <dbReference type="EMBL" id="GAI58653.1"/>
    </source>
</evidence>
<name>X1PS53_9ZZZZ</name>
<gene>
    <name evidence="1" type="ORF">S06H3_55694</name>
</gene>
<dbReference type="EMBL" id="BARV01035731">
    <property type="protein sequence ID" value="GAI58653.1"/>
    <property type="molecule type" value="Genomic_DNA"/>
</dbReference>
<comment type="caution">
    <text evidence="1">The sequence shown here is derived from an EMBL/GenBank/DDBJ whole genome shotgun (WGS) entry which is preliminary data.</text>
</comment>
<accession>X1PS53</accession>
<proteinExistence type="predicted"/>
<reference evidence="1" key="1">
    <citation type="journal article" date="2014" name="Front. Microbiol.">
        <title>High frequency of phylogenetically diverse reductive dehalogenase-homologous genes in deep subseafloor sedimentary metagenomes.</title>
        <authorList>
            <person name="Kawai M."/>
            <person name="Futagami T."/>
            <person name="Toyoda A."/>
            <person name="Takaki Y."/>
            <person name="Nishi S."/>
            <person name="Hori S."/>
            <person name="Arai W."/>
            <person name="Tsubouchi T."/>
            <person name="Morono Y."/>
            <person name="Uchiyama I."/>
            <person name="Ito T."/>
            <person name="Fujiyama A."/>
            <person name="Inagaki F."/>
            <person name="Takami H."/>
        </authorList>
    </citation>
    <scope>NUCLEOTIDE SEQUENCE</scope>
    <source>
        <strain evidence="1">Expedition CK06-06</strain>
    </source>
</reference>
<dbReference type="AlphaFoldDB" id="X1PS53"/>
<organism evidence="1">
    <name type="scientific">marine sediment metagenome</name>
    <dbReference type="NCBI Taxonomy" id="412755"/>
    <lineage>
        <taxon>unclassified sequences</taxon>
        <taxon>metagenomes</taxon>
        <taxon>ecological metagenomes</taxon>
    </lineage>
</organism>
<protein>
    <submittedName>
        <fullName evidence="1">Uncharacterized protein</fullName>
    </submittedName>
</protein>